<feature type="transmembrane region" description="Helical" evidence="4">
    <location>
        <begin position="229"/>
        <end position="246"/>
    </location>
</feature>
<keyword evidence="4" id="KW-0472">Membrane</keyword>
<gene>
    <name evidence="6" type="primary">tjp7</name>
</gene>
<feature type="transmembrane region" description="Helical" evidence="4">
    <location>
        <begin position="206"/>
        <end position="223"/>
    </location>
</feature>
<proteinExistence type="predicted"/>
<keyword evidence="2" id="KW-0285">Flavoprotein</keyword>
<evidence type="ECO:0000259" key="5">
    <source>
        <dbReference type="Pfam" id="PF01494"/>
    </source>
</evidence>
<evidence type="ECO:0000256" key="3">
    <source>
        <dbReference type="ARBA" id="ARBA00022827"/>
    </source>
</evidence>
<dbReference type="AlphaFoldDB" id="A0A6H0DZN8"/>
<feature type="domain" description="FAD-binding" evidence="5">
    <location>
        <begin position="12"/>
        <end position="205"/>
    </location>
</feature>
<dbReference type="Gene3D" id="3.50.50.60">
    <property type="entry name" value="FAD/NAD(P)-binding domain"/>
    <property type="match status" value="1"/>
</dbReference>
<reference evidence="6" key="1">
    <citation type="journal article" date="2020" name="ChemBioChem">
        <title>Halogenation-guided chemical screening provides insight into tjipanazole biosynthesis by the cyanobacterium Fischerella ambigua.</title>
        <authorList>
            <person name="Chilczuk T."/>
            <person name="Schaberle T.F."/>
            <person name="Vahdati S."/>
            <person name="Mettal U."/>
            <person name="El Omari M."/>
            <person name="Enke H."/>
            <person name="Wiese M."/>
            <person name="Konig G.M."/>
            <person name="Niedermeyer T.H.J."/>
        </authorList>
    </citation>
    <scope>NUCLEOTIDE SEQUENCE</scope>
</reference>
<dbReference type="PANTHER" id="PTHR43004:SF19">
    <property type="entry name" value="BINDING MONOOXYGENASE, PUTATIVE (JCVI)-RELATED"/>
    <property type="match status" value="1"/>
</dbReference>
<keyword evidence="3" id="KW-0274">FAD</keyword>
<sequence>MAQTKNQEDLIDVLIVGAGPVGLTLAAELLRLGVQFRILETRPEPEKYSKAANLWPRTQEVFAAIGVIDRLLAESVPIRTATLYAYGKRMGHVTIDGYSSPYGTPVMIGQNRIERILSDHLVQAGRSVERGITFTGLHQNTDYVEATVEGNGKHETVHCRFLVGCDGNKSRVRNAIGLSIHPERLERRFMRQIDARVRWSRSVRDDQIWFSFSTLVISVSFLYQKDIIAFGSLTMIKVYPIAIQLLRKCKK</sequence>
<dbReference type="PRINTS" id="PR00420">
    <property type="entry name" value="RNGMNOXGNASE"/>
</dbReference>
<dbReference type="Pfam" id="PF01494">
    <property type="entry name" value="FAD_binding_3"/>
    <property type="match status" value="1"/>
</dbReference>
<comment type="cofactor">
    <cofactor evidence="1">
        <name>FAD</name>
        <dbReference type="ChEBI" id="CHEBI:57692"/>
    </cofactor>
</comment>
<dbReference type="SUPFAM" id="SSF51905">
    <property type="entry name" value="FAD/NAD(P)-binding domain"/>
    <property type="match status" value="1"/>
</dbReference>
<dbReference type="PANTHER" id="PTHR43004">
    <property type="entry name" value="TRK SYSTEM POTASSIUM UPTAKE PROTEIN"/>
    <property type="match status" value="1"/>
</dbReference>
<evidence type="ECO:0000256" key="4">
    <source>
        <dbReference type="SAM" id="Phobius"/>
    </source>
</evidence>
<name>A0A6H0DZN8_9CYAN</name>
<evidence type="ECO:0000256" key="1">
    <source>
        <dbReference type="ARBA" id="ARBA00001974"/>
    </source>
</evidence>
<evidence type="ECO:0000313" key="6">
    <source>
        <dbReference type="EMBL" id="QIS94335.1"/>
    </source>
</evidence>
<dbReference type="GO" id="GO:0071949">
    <property type="term" value="F:FAD binding"/>
    <property type="evidence" value="ECO:0007669"/>
    <property type="project" value="InterPro"/>
</dbReference>
<protein>
    <submittedName>
        <fullName evidence="6">Tjp7</fullName>
    </submittedName>
</protein>
<evidence type="ECO:0000256" key="2">
    <source>
        <dbReference type="ARBA" id="ARBA00022630"/>
    </source>
</evidence>
<organism evidence="6">
    <name type="scientific">Symphyonema bifilamentata 97.28</name>
    <dbReference type="NCBI Taxonomy" id="2721247"/>
    <lineage>
        <taxon>Bacteria</taxon>
        <taxon>Bacillati</taxon>
        <taxon>Cyanobacteriota</taxon>
        <taxon>Cyanophyceae</taxon>
        <taxon>Nostocales</taxon>
        <taxon>Symphyonemataceae</taxon>
        <taxon>Symphyonema</taxon>
        <taxon>Symphyonema bifilamentata</taxon>
    </lineage>
</organism>
<dbReference type="GO" id="GO:0016709">
    <property type="term" value="F:oxidoreductase activity, acting on paired donors, with incorporation or reduction of molecular oxygen, NAD(P)H as one donor, and incorporation of one atom of oxygen"/>
    <property type="evidence" value="ECO:0007669"/>
    <property type="project" value="UniProtKB-ARBA"/>
</dbReference>
<reference evidence="6" key="2">
    <citation type="submission" date="2020-02" db="EMBL/GenBank/DDBJ databases">
        <authorList>
            <person name="Schaeberle T.F."/>
        </authorList>
    </citation>
    <scope>NUCLEOTIDE SEQUENCE</scope>
</reference>
<keyword evidence="4" id="KW-0812">Transmembrane</keyword>
<dbReference type="EMBL" id="MT078730">
    <property type="protein sequence ID" value="QIS94335.1"/>
    <property type="molecule type" value="Genomic_DNA"/>
</dbReference>
<dbReference type="InterPro" id="IPR050641">
    <property type="entry name" value="RIFMO-like"/>
</dbReference>
<dbReference type="InterPro" id="IPR002938">
    <property type="entry name" value="FAD-bd"/>
</dbReference>
<dbReference type="InterPro" id="IPR036188">
    <property type="entry name" value="FAD/NAD-bd_sf"/>
</dbReference>
<keyword evidence="4" id="KW-1133">Transmembrane helix</keyword>
<accession>A0A6H0DZN8</accession>